<dbReference type="InterPro" id="IPR013517">
    <property type="entry name" value="FG-GAP"/>
</dbReference>
<gene>
    <name evidence="2" type="ORF">OXD698_LOCUS47361</name>
</gene>
<sequence length="72" mass="7829">THLDFTTNAINRAAFVFLDYGDENFAKQMIFLTGFGSHLVAVVAGDINKDNLTDIVVTNGGYGNIDILMNTC</sequence>
<dbReference type="AlphaFoldDB" id="A0A820JGL3"/>
<dbReference type="EMBL" id="CAJOAZ010018287">
    <property type="protein sequence ID" value="CAF4324620.1"/>
    <property type="molecule type" value="Genomic_DNA"/>
</dbReference>
<name>A0A820JGL3_9BILA</name>
<organism evidence="2 3">
    <name type="scientific">Adineta steineri</name>
    <dbReference type="NCBI Taxonomy" id="433720"/>
    <lineage>
        <taxon>Eukaryota</taxon>
        <taxon>Metazoa</taxon>
        <taxon>Spiralia</taxon>
        <taxon>Gnathifera</taxon>
        <taxon>Rotifera</taxon>
        <taxon>Eurotatoria</taxon>
        <taxon>Bdelloidea</taxon>
        <taxon>Adinetida</taxon>
        <taxon>Adinetidae</taxon>
        <taxon>Adineta</taxon>
    </lineage>
</organism>
<dbReference type="InterPro" id="IPR028994">
    <property type="entry name" value="Integrin_alpha_N"/>
</dbReference>
<evidence type="ECO:0000313" key="3">
    <source>
        <dbReference type="Proteomes" id="UP000663844"/>
    </source>
</evidence>
<keyword evidence="1" id="KW-0732">Signal</keyword>
<evidence type="ECO:0000313" key="2">
    <source>
        <dbReference type="EMBL" id="CAF4324620.1"/>
    </source>
</evidence>
<evidence type="ECO:0000256" key="1">
    <source>
        <dbReference type="ARBA" id="ARBA00022729"/>
    </source>
</evidence>
<accession>A0A820JGL3</accession>
<dbReference type="Proteomes" id="UP000663844">
    <property type="component" value="Unassembled WGS sequence"/>
</dbReference>
<comment type="caution">
    <text evidence="2">The sequence shown here is derived from an EMBL/GenBank/DDBJ whole genome shotgun (WGS) entry which is preliminary data.</text>
</comment>
<protein>
    <submittedName>
        <fullName evidence="2">Uncharacterized protein</fullName>
    </submittedName>
</protein>
<proteinExistence type="predicted"/>
<feature type="non-terminal residue" evidence="2">
    <location>
        <position position="1"/>
    </location>
</feature>
<reference evidence="2" key="1">
    <citation type="submission" date="2021-02" db="EMBL/GenBank/DDBJ databases">
        <authorList>
            <person name="Nowell W R."/>
        </authorList>
    </citation>
    <scope>NUCLEOTIDE SEQUENCE</scope>
</reference>
<dbReference type="Pfam" id="PF01839">
    <property type="entry name" value="FG-GAP"/>
    <property type="match status" value="1"/>
</dbReference>
<dbReference type="SUPFAM" id="SSF69318">
    <property type="entry name" value="Integrin alpha N-terminal domain"/>
    <property type="match status" value="1"/>
</dbReference>